<proteinExistence type="inferred from homology"/>
<dbReference type="InterPro" id="IPR053931">
    <property type="entry name" value="RapZ_C"/>
</dbReference>
<dbReference type="RefSeq" id="WP_091472103.1">
    <property type="nucleotide sequence ID" value="NZ_FNFX01000004.1"/>
</dbReference>
<evidence type="ECO:0000313" key="7">
    <source>
        <dbReference type="EMBL" id="SDK69758.1"/>
    </source>
</evidence>
<dbReference type="InterPro" id="IPR053930">
    <property type="entry name" value="RapZ-like_N"/>
</dbReference>
<feature type="binding site" evidence="4">
    <location>
        <begin position="8"/>
        <end position="15"/>
    </location>
    <ligand>
        <name>ATP</name>
        <dbReference type="ChEBI" id="CHEBI:30616"/>
    </ligand>
</feature>
<dbReference type="InterPro" id="IPR027417">
    <property type="entry name" value="P-loop_NTPase"/>
</dbReference>
<evidence type="ECO:0000259" key="5">
    <source>
        <dbReference type="Pfam" id="PF03668"/>
    </source>
</evidence>
<evidence type="ECO:0000259" key="6">
    <source>
        <dbReference type="Pfam" id="PF22740"/>
    </source>
</evidence>
<dbReference type="PANTHER" id="PTHR30448">
    <property type="entry name" value="RNASE ADAPTER PROTEIN RAPZ"/>
    <property type="match status" value="1"/>
</dbReference>
<dbReference type="OrthoDB" id="9784461at2"/>
<evidence type="ECO:0000256" key="4">
    <source>
        <dbReference type="HAMAP-Rule" id="MF_00636"/>
    </source>
</evidence>
<evidence type="ECO:0000256" key="1">
    <source>
        <dbReference type="ARBA" id="ARBA00022741"/>
    </source>
</evidence>
<dbReference type="Pfam" id="PF03668">
    <property type="entry name" value="RapZ-like_N"/>
    <property type="match status" value="1"/>
</dbReference>
<evidence type="ECO:0000256" key="2">
    <source>
        <dbReference type="ARBA" id="ARBA00022840"/>
    </source>
</evidence>
<dbReference type="GO" id="GO:0005525">
    <property type="term" value="F:GTP binding"/>
    <property type="evidence" value="ECO:0007669"/>
    <property type="project" value="UniProtKB-UniRule"/>
</dbReference>
<feature type="domain" description="RapZ C-terminal" evidence="6">
    <location>
        <begin position="168"/>
        <end position="284"/>
    </location>
</feature>
<organism evidence="7 8">
    <name type="scientific">Methylophilus rhizosphaerae</name>
    <dbReference type="NCBI Taxonomy" id="492660"/>
    <lineage>
        <taxon>Bacteria</taxon>
        <taxon>Pseudomonadati</taxon>
        <taxon>Pseudomonadota</taxon>
        <taxon>Betaproteobacteria</taxon>
        <taxon>Nitrosomonadales</taxon>
        <taxon>Methylophilaceae</taxon>
        <taxon>Methylophilus</taxon>
    </lineage>
</organism>
<keyword evidence="1 4" id="KW-0547">Nucleotide-binding</keyword>
<keyword evidence="8" id="KW-1185">Reference proteome</keyword>
<protein>
    <submittedName>
        <fullName evidence="7">UPF0042 nucleotide-binding protein</fullName>
    </submittedName>
</protein>
<dbReference type="HAMAP" id="MF_00636">
    <property type="entry name" value="RapZ_like"/>
    <property type="match status" value="1"/>
</dbReference>
<dbReference type="EMBL" id="FNFX01000004">
    <property type="protein sequence ID" value="SDK69758.1"/>
    <property type="molecule type" value="Genomic_DNA"/>
</dbReference>
<dbReference type="PANTHER" id="PTHR30448:SF0">
    <property type="entry name" value="RNASE ADAPTER PROTEIN RAPZ"/>
    <property type="match status" value="1"/>
</dbReference>
<sequence length="291" mass="33225">MQLVIVTGLSGSGKTIALRVFEDSGYYCIDNLPATLLPHIQNHVADRDAAKVAVSIDSRSIAIESLPDILQTLKAQGIHVQLLYLDASLETLVKRFSETRRKHPLSTPHQALAESIKHERDLLSGLSDLGHHVDTSNLSSNALRNHTRDWMWQIEQSYQEVRPHNLVLSFISFGFKHGLPLDADFVFDVRSLPNPHYDPILRPYNGKQVEIQQFLQNEPMVLEMQRDIQHYIEKWLPSFYHDHRSYVTVAIGCTGGQHRSVYLVEQLGAYFKQQHQVMLRHRELQDAPAAP</sequence>
<keyword evidence="2 4" id="KW-0067">ATP-binding</keyword>
<dbReference type="Pfam" id="PF22740">
    <property type="entry name" value="PapZ_C"/>
    <property type="match status" value="1"/>
</dbReference>
<dbReference type="PIRSF" id="PIRSF005052">
    <property type="entry name" value="P-loopkin"/>
    <property type="match status" value="1"/>
</dbReference>
<dbReference type="GO" id="GO:0005524">
    <property type="term" value="F:ATP binding"/>
    <property type="evidence" value="ECO:0007669"/>
    <property type="project" value="UniProtKB-UniRule"/>
</dbReference>
<dbReference type="AlphaFoldDB" id="A0A1G9E102"/>
<feature type="domain" description="RapZ-like N-terminal" evidence="5">
    <location>
        <begin position="1"/>
        <end position="148"/>
    </location>
</feature>
<dbReference type="Proteomes" id="UP000198629">
    <property type="component" value="Unassembled WGS sequence"/>
</dbReference>
<dbReference type="NCBIfam" id="NF003828">
    <property type="entry name" value="PRK05416.1"/>
    <property type="match status" value="1"/>
</dbReference>
<name>A0A1G9E102_9PROT</name>
<evidence type="ECO:0000313" key="8">
    <source>
        <dbReference type="Proteomes" id="UP000198629"/>
    </source>
</evidence>
<dbReference type="STRING" id="492660.SAMN05192566_2100"/>
<dbReference type="InterPro" id="IPR005337">
    <property type="entry name" value="RapZ-like"/>
</dbReference>
<evidence type="ECO:0000256" key="3">
    <source>
        <dbReference type="ARBA" id="ARBA00023134"/>
    </source>
</evidence>
<accession>A0A1G9E102</accession>
<reference evidence="8" key="1">
    <citation type="submission" date="2016-10" db="EMBL/GenBank/DDBJ databases">
        <authorList>
            <person name="Varghese N."/>
            <person name="Submissions S."/>
        </authorList>
    </citation>
    <scope>NUCLEOTIDE SEQUENCE [LARGE SCALE GENOMIC DNA]</scope>
    <source>
        <strain evidence="8">CBMB127</strain>
    </source>
</reference>
<dbReference type="SUPFAM" id="SSF52540">
    <property type="entry name" value="P-loop containing nucleoside triphosphate hydrolases"/>
    <property type="match status" value="1"/>
</dbReference>
<dbReference type="Gene3D" id="3.40.50.300">
    <property type="entry name" value="P-loop containing nucleotide triphosphate hydrolases"/>
    <property type="match status" value="1"/>
</dbReference>
<feature type="binding site" evidence="4">
    <location>
        <begin position="57"/>
        <end position="60"/>
    </location>
    <ligand>
        <name>GTP</name>
        <dbReference type="ChEBI" id="CHEBI:37565"/>
    </ligand>
</feature>
<keyword evidence="3 4" id="KW-0342">GTP-binding</keyword>
<gene>
    <name evidence="7" type="ORF">SAMN05192566_2100</name>
</gene>